<dbReference type="Pfam" id="PF03140">
    <property type="entry name" value="DUF247"/>
    <property type="match status" value="1"/>
</dbReference>
<name>A0AAN9NZC1_PHACN</name>
<gene>
    <name evidence="2" type="ORF">VNO80_00097</name>
</gene>
<accession>A0AAN9NZC1</accession>
<sequence length="533" mass="61866">MSLRSKSNFDELQWIIQIRRTLEEELDEDGEFPVSIFSVPKLLRACDPDSYIPQQVALGPYHYWRSELYEMQIHKLAAAKRLLKQLQSLKFDNLIDQLSKLEQRIRACHHKFLDFNGETLVWMMAIDASFLLEFLQDGTKVPRRKSSHHDTILRDIVMLENQIPLFVLRKMLEFKFSSLEAADDMLVSKITGLFKEISPFKFVEEYQNIQVSKRAHLLDFLYHMIVPDMLERQDTIEVELQQGEEENEGNEESNTDSRQVKKLFRELWKLVSKLNKGPVNIIKKVLVSRPMKVFVKLPWKIIINLPGVKILKQPLEFLFCSQNEGESVSSRSSNSLMNKPPLVEEITIPSVTELMNSGVRFLPTKSISNISFDSKACTFYLPTVCLDVNTKVFLKNLVAYEASVASSRPLVMTRFTELMNGIIDSEEDAKILREKGIIQNHLKSDEEVADMWNGMSKSLRLSREPLLDKVIEDVNKYYNCRLKVKVVKLMKIYVFSSWKVLTFLATIFLLFFMTLQAFCSVYTCNYSFSDTSH</sequence>
<dbReference type="AlphaFoldDB" id="A0AAN9NZC1"/>
<evidence type="ECO:0000313" key="2">
    <source>
        <dbReference type="EMBL" id="KAK7381552.1"/>
    </source>
</evidence>
<dbReference type="EMBL" id="JAYMYR010000001">
    <property type="protein sequence ID" value="KAK7381552.1"/>
    <property type="molecule type" value="Genomic_DNA"/>
</dbReference>
<reference evidence="2 3" key="1">
    <citation type="submission" date="2024-01" db="EMBL/GenBank/DDBJ databases">
        <title>The genomes of 5 underutilized Papilionoideae crops provide insights into root nodulation and disease resistanc.</title>
        <authorList>
            <person name="Jiang F."/>
        </authorList>
    </citation>
    <scope>NUCLEOTIDE SEQUENCE [LARGE SCALE GENOMIC DNA]</scope>
    <source>
        <strain evidence="2">JINMINGXINNONG_FW02</strain>
        <tissue evidence="2">Leaves</tissue>
    </source>
</reference>
<keyword evidence="1" id="KW-0812">Transmembrane</keyword>
<dbReference type="InterPro" id="IPR004158">
    <property type="entry name" value="DUF247_pln"/>
</dbReference>
<keyword evidence="3" id="KW-1185">Reference proteome</keyword>
<evidence type="ECO:0000256" key="1">
    <source>
        <dbReference type="SAM" id="Phobius"/>
    </source>
</evidence>
<evidence type="ECO:0000313" key="3">
    <source>
        <dbReference type="Proteomes" id="UP001374584"/>
    </source>
</evidence>
<protein>
    <submittedName>
        <fullName evidence="2">Uncharacterized protein</fullName>
    </submittedName>
</protein>
<organism evidence="2 3">
    <name type="scientific">Phaseolus coccineus</name>
    <name type="common">Scarlet runner bean</name>
    <name type="synonym">Phaseolus multiflorus</name>
    <dbReference type="NCBI Taxonomy" id="3886"/>
    <lineage>
        <taxon>Eukaryota</taxon>
        <taxon>Viridiplantae</taxon>
        <taxon>Streptophyta</taxon>
        <taxon>Embryophyta</taxon>
        <taxon>Tracheophyta</taxon>
        <taxon>Spermatophyta</taxon>
        <taxon>Magnoliopsida</taxon>
        <taxon>eudicotyledons</taxon>
        <taxon>Gunneridae</taxon>
        <taxon>Pentapetalae</taxon>
        <taxon>rosids</taxon>
        <taxon>fabids</taxon>
        <taxon>Fabales</taxon>
        <taxon>Fabaceae</taxon>
        <taxon>Papilionoideae</taxon>
        <taxon>50 kb inversion clade</taxon>
        <taxon>NPAAA clade</taxon>
        <taxon>indigoferoid/millettioid clade</taxon>
        <taxon>Phaseoleae</taxon>
        <taxon>Phaseolus</taxon>
    </lineage>
</organism>
<dbReference type="Proteomes" id="UP001374584">
    <property type="component" value="Unassembled WGS sequence"/>
</dbReference>
<keyword evidence="1" id="KW-1133">Transmembrane helix</keyword>
<dbReference type="PANTHER" id="PTHR31549:SF23">
    <property type="entry name" value="OS03G0591600 PROTEIN"/>
    <property type="match status" value="1"/>
</dbReference>
<comment type="caution">
    <text evidence="2">The sequence shown here is derived from an EMBL/GenBank/DDBJ whole genome shotgun (WGS) entry which is preliminary data.</text>
</comment>
<proteinExistence type="predicted"/>
<feature type="transmembrane region" description="Helical" evidence="1">
    <location>
        <begin position="492"/>
        <end position="515"/>
    </location>
</feature>
<keyword evidence="1" id="KW-0472">Membrane</keyword>
<dbReference type="PANTHER" id="PTHR31549">
    <property type="entry name" value="PROTEIN, PUTATIVE (DUF247)-RELATED-RELATED"/>
    <property type="match status" value="1"/>
</dbReference>